<dbReference type="InterPro" id="IPR020472">
    <property type="entry name" value="WD40_PAC1"/>
</dbReference>
<dbReference type="PRINTS" id="PR00320">
    <property type="entry name" value="GPROTEINBRPT"/>
</dbReference>
<gene>
    <name evidence="7" type="ORF">CVT24_005508</name>
</gene>
<accession>A0A409YBZ9</accession>
<evidence type="ECO:0000256" key="2">
    <source>
        <dbReference type="ARBA" id="ARBA00022737"/>
    </source>
</evidence>
<dbReference type="Pfam" id="PF12937">
    <property type="entry name" value="F-box-like"/>
    <property type="match status" value="1"/>
</dbReference>
<dbReference type="InParanoid" id="A0A409YBZ9"/>
<dbReference type="EMBL" id="NHTK01001307">
    <property type="protein sequence ID" value="PPR00534.1"/>
    <property type="molecule type" value="Genomic_DNA"/>
</dbReference>
<dbReference type="SUPFAM" id="SSF81383">
    <property type="entry name" value="F-box domain"/>
    <property type="match status" value="1"/>
</dbReference>
<dbReference type="OrthoDB" id="190105at2759"/>
<name>A0A409YBZ9_9AGAR</name>
<dbReference type="InterPro" id="IPR050995">
    <property type="entry name" value="WD-F-box_domain-protein"/>
</dbReference>
<dbReference type="STRING" id="181874.A0A409YBZ9"/>
<proteinExistence type="predicted"/>
<dbReference type="InterPro" id="IPR036322">
    <property type="entry name" value="WD40_repeat_dom_sf"/>
</dbReference>
<evidence type="ECO:0000259" key="6">
    <source>
        <dbReference type="PROSITE" id="PS50181"/>
    </source>
</evidence>
<protein>
    <recommendedName>
        <fullName evidence="6">F-box domain-containing protein</fullName>
    </recommendedName>
</protein>
<feature type="repeat" description="WD" evidence="3">
    <location>
        <begin position="715"/>
        <end position="754"/>
    </location>
</feature>
<dbReference type="Gene3D" id="2.130.10.10">
    <property type="entry name" value="YVTN repeat-like/Quinoprotein amine dehydrogenase"/>
    <property type="match status" value="3"/>
</dbReference>
<feature type="region of interest" description="Disordered" evidence="4">
    <location>
        <begin position="468"/>
        <end position="625"/>
    </location>
</feature>
<evidence type="ECO:0000256" key="4">
    <source>
        <dbReference type="SAM" id="MobiDB-lite"/>
    </source>
</evidence>
<reference evidence="7 8" key="1">
    <citation type="journal article" date="2018" name="Evol. Lett.">
        <title>Horizontal gene cluster transfer increased hallucinogenic mushroom diversity.</title>
        <authorList>
            <person name="Reynolds H.T."/>
            <person name="Vijayakumar V."/>
            <person name="Gluck-Thaler E."/>
            <person name="Korotkin H.B."/>
            <person name="Matheny P.B."/>
            <person name="Slot J.C."/>
        </authorList>
    </citation>
    <scope>NUCLEOTIDE SEQUENCE [LARGE SCALE GENOMIC DNA]</scope>
    <source>
        <strain evidence="7 8">2629</strain>
    </source>
</reference>
<feature type="repeat" description="WD" evidence="3">
    <location>
        <begin position="673"/>
        <end position="714"/>
    </location>
</feature>
<feature type="compositionally biased region" description="Basic and acidic residues" evidence="4">
    <location>
        <begin position="595"/>
        <end position="605"/>
    </location>
</feature>
<dbReference type="InterPro" id="IPR001680">
    <property type="entry name" value="WD40_rpt"/>
</dbReference>
<dbReference type="PROSITE" id="PS50294">
    <property type="entry name" value="WD_REPEATS_REGION"/>
    <property type="match status" value="3"/>
</dbReference>
<keyword evidence="1 3" id="KW-0853">WD repeat</keyword>
<feature type="transmembrane region" description="Helical" evidence="5">
    <location>
        <begin position="1120"/>
        <end position="1142"/>
    </location>
</feature>
<dbReference type="Gene3D" id="1.20.1280.50">
    <property type="match status" value="1"/>
</dbReference>
<keyword evidence="5" id="KW-0472">Membrane</keyword>
<dbReference type="PROSITE" id="PS50082">
    <property type="entry name" value="WD_REPEATS_2"/>
    <property type="match status" value="6"/>
</dbReference>
<feature type="compositionally biased region" description="Basic residues" evidence="4">
    <location>
        <begin position="512"/>
        <end position="521"/>
    </location>
</feature>
<feature type="compositionally biased region" description="Low complexity" evidence="4">
    <location>
        <begin position="399"/>
        <end position="424"/>
    </location>
</feature>
<dbReference type="SMART" id="SM00320">
    <property type="entry name" value="WD40"/>
    <property type="match status" value="7"/>
</dbReference>
<dbReference type="AlphaFoldDB" id="A0A409YBZ9"/>
<dbReference type="InterPro" id="IPR036047">
    <property type="entry name" value="F-box-like_dom_sf"/>
</dbReference>
<sequence length="1143" mass="122999">MPRSNSIHRNNARPHVSNSHPIQNGNQAHNATTSQQSGTPNASTAPAPPDSLFAFNASSDEQMRRQFLNSVVTGCTHSELIYLSNIISPLLKRDFLTELPPEIGYYILSFLEEPKTLMRASLVSKNWMRLIRDETLWRRMCAVWGFENWEEGRMDFIRKIQGKADKLKEREKGAKMKGKEVEMDGEGESEDAREPVVYKFSYRRHFRTNYIIKQNWLSGGRLLQIHKIRSSVPSGDETVTSLAMDEDWIVVGLSSSRIKVYSTVTGVLCRTLVGHESGVWGVCLVMKGGWMANPGTPTTAERTASNELQTPGQNFHASLGLGSKDTFFLHPEPPQPVLSTGPDHERVPMTSKGASNPGKSAMNKTKKKKKKPTKFKLPKAAVASAKIRGVDIEPPFPPSSSSSHAHFSNSTSPSHPHSSSSYSRTHLKSGANGMQNHPSDGMHIMPSESHDTLLSPLLRLALGLDPLEDASSSDSCSQQSDGDENDMRGVTGDSEEADGAGSDEAVVAGSGRGRKKRKKGKRNDSPGDQGGSDSTGASSCAEAGSVRGADDFGGDDVVGLSDQGVVSHSQALDEPDLNSSAEGQQFPQAKRVHRHEQGAHREQTKSHARPPPPPPFQFQMLPDDLATDKPTVDPKLCMASVGWGQPNSIIVSGGCDKVVRVWEARSGLCIYVLHGHTSTIRSLRVLDNRPIAITGSRDSTLRVWDIQKGKCLHVLEGHEASVRCLDVSGNIVVSGSYDTTCRVWNVDTGECIHVLRGHFSQIYSVAFDGVRIASGGLDTTVRIWDVESGHCTALLQGHSTMVCALQLSPSLLVTGAADGRVITFSLSTYTRLHTISAHDSSVTSLQFCEFPPSFSSGITNNSSAPVSSSPPAIINTISSTSPLSNSSTNNMATPFGFLVTGGNDGRARLWNIQTGELIRELTVRNAAVLTLLRVLPPHSGNVPHPTPSGLSISADEQIIASIVGPGPSGLTKYQVEDILTDVIVYLPGTTYTITDPDLDIGSHTYNIEQGGKTLRENWIQTYSTQTAPFPTGHSGDSVDYQGTENDFECVLDDADANGQHHTGVCTGFKLNVHLSPTTISGSAVLATSTETVMTTFTGTALPIAIVTVNAAQTTPSLTGFSISLMVLLALVPLLVPFGAILLG</sequence>
<evidence type="ECO:0000313" key="7">
    <source>
        <dbReference type="EMBL" id="PPR00534.1"/>
    </source>
</evidence>
<keyword evidence="8" id="KW-1185">Reference proteome</keyword>
<feature type="repeat" description="WD" evidence="3">
    <location>
        <begin position="897"/>
        <end position="920"/>
    </location>
</feature>
<dbReference type="InterPro" id="IPR019775">
    <property type="entry name" value="WD40_repeat_CS"/>
</dbReference>
<dbReference type="PROSITE" id="PS00678">
    <property type="entry name" value="WD_REPEATS_1"/>
    <property type="match status" value="4"/>
</dbReference>
<feature type="compositionally biased region" description="Polar residues" evidence="4">
    <location>
        <begin position="577"/>
        <end position="587"/>
    </location>
</feature>
<dbReference type="CDD" id="cd00200">
    <property type="entry name" value="WD40"/>
    <property type="match status" value="1"/>
</dbReference>
<dbReference type="PROSITE" id="PS50181">
    <property type="entry name" value="FBOX"/>
    <property type="match status" value="1"/>
</dbReference>
<dbReference type="SUPFAM" id="SSF50998">
    <property type="entry name" value="Quinoprotein alcohol dehydrogenase-like"/>
    <property type="match status" value="1"/>
</dbReference>
<feature type="repeat" description="WD" evidence="3">
    <location>
        <begin position="795"/>
        <end position="834"/>
    </location>
</feature>
<keyword evidence="2" id="KW-0677">Repeat</keyword>
<dbReference type="InterPro" id="IPR001810">
    <property type="entry name" value="F-box_dom"/>
</dbReference>
<organism evidence="7 8">
    <name type="scientific">Panaeolus cyanescens</name>
    <dbReference type="NCBI Taxonomy" id="181874"/>
    <lineage>
        <taxon>Eukaryota</taxon>
        <taxon>Fungi</taxon>
        <taxon>Dikarya</taxon>
        <taxon>Basidiomycota</taxon>
        <taxon>Agaricomycotina</taxon>
        <taxon>Agaricomycetes</taxon>
        <taxon>Agaricomycetidae</taxon>
        <taxon>Agaricales</taxon>
        <taxon>Agaricineae</taxon>
        <taxon>Galeropsidaceae</taxon>
        <taxon>Panaeolus</taxon>
    </lineage>
</organism>
<feature type="repeat" description="WD" evidence="3">
    <location>
        <begin position="638"/>
        <end position="672"/>
    </location>
</feature>
<keyword evidence="5" id="KW-1133">Transmembrane helix</keyword>
<dbReference type="InterPro" id="IPR011047">
    <property type="entry name" value="Quinoprotein_ADH-like_sf"/>
</dbReference>
<dbReference type="Proteomes" id="UP000284842">
    <property type="component" value="Unassembled WGS sequence"/>
</dbReference>
<dbReference type="InterPro" id="IPR015943">
    <property type="entry name" value="WD40/YVTN_repeat-like_dom_sf"/>
</dbReference>
<dbReference type="PANTHER" id="PTHR14604">
    <property type="entry name" value="WD40 REPEAT PF20"/>
    <property type="match status" value="1"/>
</dbReference>
<dbReference type="SMART" id="SM00256">
    <property type="entry name" value="FBOX"/>
    <property type="match status" value="1"/>
</dbReference>
<feature type="domain" description="F-box" evidence="6">
    <location>
        <begin position="93"/>
        <end position="140"/>
    </location>
</feature>
<evidence type="ECO:0000256" key="3">
    <source>
        <dbReference type="PROSITE-ProRule" id="PRU00221"/>
    </source>
</evidence>
<evidence type="ECO:0000313" key="8">
    <source>
        <dbReference type="Proteomes" id="UP000284842"/>
    </source>
</evidence>
<evidence type="ECO:0000256" key="5">
    <source>
        <dbReference type="SAM" id="Phobius"/>
    </source>
</evidence>
<comment type="caution">
    <text evidence="7">The sequence shown here is derived from an EMBL/GenBank/DDBJ whole genome shotgun (WGS) entry which is preliminary data.</text>
</comment>
<feature type="region of interest" description="Disordered" evidence="4">
    <location>
        <begin position="331"/>
        <end position="448"/>
    </location>
</feature>
<feature type="compositionally biased region" description="Polar residues" evidence="4">
    <location>
        <begin position="16"/>
        <end position="44"/>
    </location>
</feature>
<feature type="compositionally biased region" description="Basic residues" evidence="4">
    <location>
        <begin position="364"/>
        <end position="377"/>
    </location>
</feature>
<dbReference type="Pfam" id="PF00400">
    <property type="entry name" value="WD40"/>
    <property type="match status" value="3"/>
</dbReference>
<feature type="repeat" description="WD" evidence="3">
    <location>
        <begin position="755"/>
        <end position="794"/>
    </location>
</feature>
<feature type="region of interest" description="Disordered" evidence="4">
    <location>
        <begin position="1"/>
        <end position="52"/>
    </location>
</feature>
<evidence type="ECO:0000256" key="1">
    <source>
        <dbReference type="ARBA" id="ARBA00022574"/>
    </source>
</evidence>
<dbReference type="SUPFAM" id="SSF50978">
    <property type="entry name" value="WD40 repeat-like"/>
    <property type="match status" value="1"/>
</dbReference>
<keyword evidence="5" id="KW-0812">Transmembrane</keyword>
<dbReference type="PANTHER" id="PTHR14604:SF4">
    <property type="entry name" value="F-BOX DOMAIN-CONTAINING PROTEIN"/>
    <property type="match status" value="1"/>
</dbReference>